<organism evidence="4 5">
    <name type="scientific">Clostridium ljungdahlii</name>
    <dbReference type="NCBI Taxonomy" id="1538"/>
    <lineage>
        <taxon>Bacteria</taxon>
        <taxon>Bacillati</taxon>
        <taxon>Bacillota</taxon>
        <taxon>Clostridia</taxon>
        <taxon>Eubacteriales</taxon>
        <taxon>Clostridiaceae</taxon>
        <taxon>Clostridium</taxon>
    </lineage>
</organism>
<keyword evidence="4" id="KW-0378">Hydrolase</keyword>
<evidence type="ECO:0000259" key="3">
    <source>
        <dbReference type="Pfam" id="PF00005"/>
    </source>
</evidence>
<dbReference type="Proteomes" id="UP000077407">
    <property type="component" value="Unassembled WGS sequence"/>
</dbReference>
<evidence type="ECO:0000313" key="4">
    <source>
        <dbReference type="EMBL" id="OAA91650.1"/>
    </source>
</evidence>
<dbReference type="PATRIC" id="fig|1538.10.peg.1113"/>
<name>A0A166S5C1_9CLOT</name>
<protein>
    <submittedName>
        <fullName evidence="4">Putative amino-acid import ATP-binding protein YxeO</fullName>
        <ecNumber evidence="4">3.6.3.-</ecNumber>
    </submittedName>
</protein>
<dbReference type="InterPro" id="IPR027417">
    <property type="entry name" value="P-loop_NTPase"/>
</dbReference>
<dbReference type="EC" id="3.6.3.-" evidence="4"/>
<evidence type="ECO:0000313" key="5">
    <source>
        <dbReference type="Proteomes" id="UP000077407"/>
    </source>
</evidence>
<dbReference type="GO" id="GO:0016887">
    <property type="term" value="F:ATP hydrolysis activity"/>
    <property type="evidence" value="ECO:0007669"/>
    <property type="project" value="InterPro"/>
</dbReference>
<reference evidence="4 5" key="1">
    <citation type="journal article" date="2015" name="Biotechnol. Bioeng.">
        <title>Genome sequence and phenotypic characterization of Caulobacter segnis.</title>
        <authorList>
            <person name="Patel S."/>
            <person name="Fletcher B."/>
            <person name="Scott D.C."/>
            <person name="Ely B."/>
        </authorList>
    </citation>
    <scope>NUCLEOTIDE SEQUENCE [LARGE SCALE GENOMIC DNA]</scope>
    <source>
        <strain evidence="4 5">ERI-2</strain>
    </source>
</reference>
<evidence type="ECO:0000256" key="1">
    <source>
        <dbReference type="ARBA" id="ARBA00004202"/>
    </source>
</evidence>
<keyword evidence="4" id="KW-0067">ATP-binding</keyword>
<feature type="domain" description="ABC transporter" evidence="3">
    <location>
        <begin position="17"/>
        <end position="138"/>
    </location>
</feature>
<dbReference type="PANTHER" id="PTHR43166:SF35">
    <property type="entry name" value="L-CYSTINE IMPORT ATP-BINDING PROTEIN TCYN"/>
    <property type="match status" value="1"/>
</dbReference>
<sequence>MIKIEHLKVRFGQVDVLKDINIDIGKGEVIALIGPSGTGKSTFLRCLNFLIKPTQGKITIDGFTIDAKTASKKDIYKIRQKTAMVFQNYNLLKNKTAFQNIMEPMITVQKKSKKEAEEIALDLIKKVGLLEKKMHIQERCQVVSSKE</sequence>
<dbReference type="GO" id="GO:0005886">
    <property type="term" value="C:plasma membrane"/>
    <property type="evidence" value="ECO:0007669"/>
    <property type="project" value="UniProtKB-SubCell"/>
</dbReference>
<accession>A0A166S5C1</accession>
<comment type="subcellular location">
    <subcellularLocation>
        <location evidence="1">Cell membrane</location>
        <topology evidence="1">Peripheral membrane protein</topology>
    </subcellularLocation>
</comment>
<dbReference type="PANTHER" id="PTHR43166">
    <property type="entry name" value="AMINO ACID IMPORT ATP-BINDING PROTEIN"/>
    <property type="match status" value="1"/>
</dbReference>
<proteinExistence type="predicted"/>
<dbReference type="Pfam" id="PF00005">
    <property type="entry name" value="ABC_tran"/>
    <property type="match status" value="1"/>
</dbReference>
<dbReference type="InterPro" id="IPR050086">
    <property type="entry name" value="MetN_ABC_transporter-like"/>
</dbReference>
<dbReference type="AlphaFoldDB" id="A0A166S5C1"/>
<dbReference type="Gene3D" id="3.40.50.300">
    <property type="entry name" value="P-loop containing nucleotide triphosphate hydrolases"/>
    <property type="match status" value="1"/>
</dbReference>
<keyword evidence="4" id="KW-0547">Nucleotide-binding</keyword>
<keyword evidence="2" id="KW-0813">Transport</keyword>
<dbReference type="RefSeq" id="WP_242866309.1">
    <property type="nucleotide sequence ID" value="NZ_LITT01000005.1"/>
</dbReference>
<evidence type="ECO:0000256" key="2">
    <source>
        <dbReference type="ARBA" id="ARBA00022448"/>
    </source>
</evidence>
<dbReference type="SUPFAM" id="SSF52540">
    <property type="entry name" value="P-loop containing nucleoside triphosphate hydrolases"/>
    <property type="match status" value="1"/>
</dbReference>
<dbReference type="EMBL" id="LITT01000005">
    <property type="protein sequence ID" value="OAA91650.1"/>
    <property type="molecule type" value="Genomic_DNA"/>
</dbReference>
<dbReference type="GO" id="GO:0005524">
    <property type="term" value="F:ATP binding"/>
    <property type="evidence" value="ECO:0007669"/>
    <property type="project" value="UniProtKB-KW"/>
</dbReference>
<dbReference type="InterPro" id="IPR003439">
    <property type="entry name" value="ABC_transporter-like_ATP-bd"/>
</dbReference>
<gene>
    <name evidence="4" type="primary">yxeO_2</name>
    <name evidence="4" type="ORF">WY13_00615</name>
</gene>
<comment type="caution">
    <text evidence="4">The sequence shown here is derived from an EMBL/GenBank/DDBJ whole genome shotgun (WGS) entry which is preliminary data.</text>
</comment>